<feature type="binding site" evidence="8">
    <location>
        <position position="250"/>
    </location>
    <ligand>
        <name>NADP(+)</name>
        <dbReference type="ChEBI" id="CHEBI:58349"/>
    </ligand>
</feature>
<dbReference type="Proteomes" id="UP000712157">
    <property type="component" value="Unassembled WGS sequence"/>
</dbReference>
<feature type="binding site" evidence="8">
    <location>
        <position position="67"/>
    </location>
    <ligand>
        <name>shikimate</name>
        <dbReference type="ChEBI" id="CHEBI:36208"/>
    </ligand>
</feature>
<feature type="domain" description="Shikimate dehydrogenase substrate binding N-terminal" evidence="10">
    <location>
        <begin position="12"/>
        <end position="94"/>
    </location>
</feature>
<feature type="binding site" evidence="8">
    <location>
        <position position="257"/>
    </location>
    <ligand>
        <name>shikimate</name>
        <dbReference type="ChEBI" id="CHEBI:36208"/>
    </ligand>
</feature>
<dbReference type="PANTHER" id="PTHR21089:SF1">
    <property type="entry name" value="BIFUNCTIONAL 3-DEHYDROQUINATE DEHYDRATASE_SHIKIMATE DEHYDROGENASE, CHLOROPLASTIC"/>
    <property type="match status" value="1"/>
</dbReference>
<evidence type="ECO:0000313" key="12">
    <source>
        <dbReference type="EMBL" id="MBU9736650.1"/>
    </source>
</evidence>
<feature type="domain" description="SDH C-terminal" evidence="11">
    <location>
        <begin position="250"/>
        <end position="279"/>
    </location>
</feature>
<comment type="pathway">
    <text evidence="1 8">Metabolic intermediate biosynthesis; chorismate biosynthesis; chorismate from D-erythrose 4-phosphate and phosphoenolpyruvate: step 4/7.</text>
</comment>
<gene>
    <name evidence="8 12" type="primary">aroE</name>
    <name evidence="12" type="ORF">KTH89_08870</name>
</gene>
<feature type="binding site" evidence="8">
    <location>
        <position position="227"/>
    </location>
    <ligand>
        <name>NADP(+)</name>
        <dbReference type="ChEBI" id="CHEBI:58349"/>
    </ligand>
</feature>
<dbReference type="Pfam" id="PF18317">
    <property type="entry name" value="SDH_C"/>
    <property type="match status" value="1"/>
</dbReference>
<feature type="active site" description="Proton acceptor" evidence="8">
    <location>
        <position position="71"/>
    </location>
</feature>
<keyword evidence="13" id="KW-1185">Reference proteome</keyword>
<organism evidence="12 13">
    <name type="scientific">Diplocloster agilis</name>
    <dbReference type="NCBI Taxonomy" id="2850323"/>
    <lineage>
        <taxon>Bacteria</taxon>
        <taxon>Bacillati</taxon>
        <taxon>Bacillota</taxon>
        <taxon>Clostridia</taxon>
        <taxon>Lachnospirales</taxon>
        <taxon>Lachnospiraceae</taxon>
        <taxon>Diplocloster</taxon>
    </lineage>
</organism>
<dbReference type="AlphaFoldDB" id="A0A949NHU3"/>
<dbReference type="Pfam" id="PF01488">
    <property type="entry name" value="Shikimate_DH"/>
    <property type="match status" value="1"/>
</dbReference>
<comment type="caution">
    <text evidence="12">The sequence shown here is derived from an EMBL/GenBank/DDBJ whole genome shotgun (WGS) entry which is preliminary data.</text>
</comment>
<dbReference type="GO" id="GO:0050661">
    <property type="term" value="F:NADP binding"/>
    <property type="evidence" value="ECO:0007669"/>
    <property type="project" value="InterPro"/>
</dbReference>
<protein>
    <recommendedName>
        <fullName evidence="2 8">Shikimate dehydrogenase (NADP(+))</fullName>
        <shortName evidence="8">SDH</shortName>
        <ecNumber evidence="2 8">1.1.1.25</ecNumber>
    </recommendedName>
</protein>
<comment type="caution">
    <text evidence="8">Lacks conserved residue(s) required for the propagation of feature annotation.</text>
</comment>
<evidence type="ECO:0000256" key="5">
    <source>
        <dbReference type="ARBA" id="ARBA00023002"/>
    </source>
</evidence>
<dbReference type="InterPro" id="IPR011342">
    <property type="entry name" value="Shikimate_DH"/>
</dbReference>
<dbReference type="CDD" id="cd01065">
    <property type="entry name" value="NAD_bind_Shikimate_DH"/>
    <property type="match status" value="1"/>
</dbReference>
<dbReference type="GO" id="GO:0005829">
    <property type="term" value="C:cytosol"/>
    <property type="evidence" value="ECO:0007669"/>
    <property type="project" value="TreeGrafter"/>
</dbReference>
<dbReference type="InterPro" id="IPR022893">
    <property type="entry name" value="Shikimate_DH_fam"/>
</dbReference>
<evidence type="ECO:0000259" key="10">
    <source>
        <dbReference type="Pfam" id="PF08501"/>
    </source>
</evidence>
<evidence type="ECO:0000256" key="6">
    <source>
        <dbReference type="ARBA" id="ARBA00023141"/>
    </source>
</evidence>
<dbReference type="SUPFAM" id="SSF51735">
    <property type="entry name" value="NAD(P)-binding Rossmann-fold domains"/>
    <property type="match status" value="1"/>
</dbReference>
<dbReference type="GO" id="GO:0009073">
    <property type="term" value="P:aromatic amino acid family biosynthetic process"/>
    <property type="evidence" value="ECO:0007669"/>
    <property type="project" value="UniProtKB-KW"/>
</dbReference>
<dbReference type="Gene3D" id="3.40.50.10860">
    <property type="entry name" value="Leucine Dehydrogenase, chain A, domain 1"/>
    <property type="match status" value="1"/>
</dbReference>
<evidence type="ECO:0000256" key="4">
    <source>
        <dbReference type="ARBA" id="ARBA00022857"/>
    </source>
</evidence>
<comment type="similarity">
    <text evidence="8">Belongs to the shikimate dehydrogenase family.</text>
</comment>
<feature type="binding site" evidence="8">
    <location>
        <begin position="131"/>
        <end position="135"/>
    </location>
    <ligand>
        <name>NADP(+)</name>
        <dbReference type="ChEBI" id="CHEBI:58349"/>
    </ligand>
</feature>
<dbReference type="SUPFAM" id="SSF53223">
    <property type="entry name" value="Aminoacid dehydrogenase-like, N-terminal domain"/>
    <property type="match status" value="1"/>
</dbReference>
<proteinExistence type="inferred from homology"/>
<keyword evidence="4 8" id="KW-0521">NADP</keyword>
<evidence type="ECO:0000259" key="9">
    <source>
        <dbReference type="Pfam" id="PF01488"/>
    </source>
</evidence>
<dbReference type="PANTHER" id="PTHR21089">
    <property type="entry name" value="SHIKIMATE DEHYDROGENASE"/>
    <property type="match status" value="1"/>
</dbReference>
<dbReference type="RefSeq" id="WP_158345604.1">
    <property type="nucleotide sequence ID" value="NZ_JAHQCW010000012.1"/>
</dbReference>
<reference evidence="12" key="1">
    <citation type="submission" date="2021-06" db="EMBL/GenBank/DDBJ databases">
        <title>Description of novel taxa of the family Lachnospiraceae.</title>
        <authorList>
            <person name="Chaplin A.V."/>
            <person name="Sokolova S.R."/>
            <person name="Pikina A.P."/>
            <person name="Korzhanova M."/>
            <person name="Belova V."/>
            <person name="Korostin D."/>
            <person name="Efimov B.A."/>
        </authorList>
    </citation>
    <scope>NUCLEOTIDE SEQUENCE</scope>
    <source>
        <strain evidence="12">ASD5720</strain>
    </source>
</reference>
<dbReference type="InterPro" id="IPR041121">
    <property type="entry name" value="SDH_C"/>
</dbReference>
<dbReference type="Pfam" id="PF08501">
    <property type="entry name" value="Shikimate_dh_N"/>
    <property type="match status" value="1"/>
</dbReference>
<evidence type="ECO:0000256" key="2">
    <source>
        <dbReference type="ARBA" id="ARBA00012962"/>
    </source>
</evidence>
<dbReference type="NCBIfam" id="TIGR00507">
    <property type="entry name" value="aroE"/>
    <property type="match status" value="1"/>
</dbReference>
<evidence type="ECO:0000259" key="11">
    <source>
        <dbReference type="Pfam" id="PF18317"/>
    </source>
</evidence>
<comment type="function">
    <text evidence="8">Involved in the biosynthesis of the chorismate, which leads to the biosynthesis of aromatic amino acids. Catalyzes the reversible NADPH linked reduction of 3-dehydroshikimate (DHSA) to yield shikimate (SA).</text>
</comment>
<dbReference type="Gene3D" id="3.40.50.720">
    <property type="entry name" value="NAD(P)-binding Rossmann-like Domain"/>
    <property type="match status" value="1"/>
</dbReference>
<dbReference type="InterPro" id="IPR013708">
    <property type="entry name" value="Shikimate_DH-bd_N"/>
</dbReference>
<accession>A0A949NHU3</accession>
<evidence type="ECO:0000256" key="8">
    <source>
        <dbReference type="HAMAP-Rule" id="MF_00222"/>
    </source>
</evidence>
<dbReference type="InterPro" id="IPR006151">
    <property type="entry name" value="Shikm_DH/Glu-tRNA_Rdtase"/>
</dbReference>
<dbReference type="GO" id="GO:0009423">
    <property type="term" value="P:chorismate biosynthetic process"/>
    <property type="evidence" value="ECO:0007669"/>
    <property type="project" value="UniProtKB-UniRule"/>
</dbReference>
<sequence length="286" mass="31276">MGTCYREELVGVFGCPIDENPTVVVAQAAFEDLGIPYRYLTVLVYPEDLGTAMSALKALNMKGIHLTIPHKVEVLKYLDHVACDAQIMGAVNTVYVKDGELYGENTDGKGFITSLKEEGITIEGKTAMLLGAGGASRAIAVELANAGAKKLLIANRPASGRGEVLTDLIREKTKAEAEYICWDHTLAIPQEVDILVNTTNIGLYPDTDQKPDVDYNTVSPRMTVCDVIPNHPHTLFLKEAEKRGAKSIDGLGMLVNQAIISFRFWTGRTCRAEVMRKALSREYGIE</sequence>
<feature type="binding site" evidence="8">
    <location>
        <position position="92"/>
    </location>
    <ligand>
        <name>shikimate</name>
        <dbReference type="ChEBI" id="CHEBI:36208"/>
    </ligand>
</feature>
<dbReference type="EC" id="1.1.1.25" evidence="2 8"/>
<evidence type="ECO:0000313" key="13">
    <source>
        <dbReference type="Proteomes" id="UP000712157"/>
    </source>
</evidence>
<feature type="domain" description="Quinate/shikimate 5-dehydrogenase/glutamyl-tRNA reductase" evidence="9">
    <location>
        <begin position="121"/>
        <end position="199"/>
    </location>
</feature>
<comment type="subunit">
    <text evidence="8">Homodimer.</text>
</comment>
<dbReference type="InterPro" id="IPR046346">
    <property type="entry name" value="Aminoacid_DH-like_N_sf"/>
</dbReference>
<dbReference type="GO" id="GO:0008652">
    <property type="term" value="P:amino acid biosynthetic process"/>
    <property type="evidence" value="ECO:0007669"/>
    <property type="project" value="UniProtKB-KW"/>
</dbReference>
<comment type="catalytic activity">
    <reaction evidence="7 8">
        <text>shikimate + NADP(+) = 3-dehydroshikimate + NADPH + H(+)</text>
        <dbReference type="Rhea" id="RHEA:17737"/>
        <dbReference type="ChEBI" id="CHEBI:15378"/>
        <dbReference type="ChEBI" id="CHEBI:16630"/>
        <dbReference type="ChEBI" id="CHEBI:36208"/>
        <dbReference type="ChEBI" id="CHEBI:57783"/>
        <dbReference type="ChEBI" id="CHEBI:58349"/>
        <dbReference type="EC" id="1.1.1.25"/>
    </reaction>
</comment>
<dbReference type="GO" id="GO:0004764">
    <property type="term" value="F:shikimate 3-dehydrogenase (NADP+) activity"/>
    <property type="evidence" value="ECO:0007669"/>
    <property type="project" value="UniProtKB-UniRule"/>
</dbReference>
<dbReference type="HAMAP" id="MF_00222">
    <property type="entry name" value="Shikimate_DH_AroE"/>
    <property type="match status" value="1"/>
</dbReference>
<evidence type="ECO:0000256" key="1">
    <source>
        <dbReference type="ARBA" id="ARBA00004871"/>
    </source>
</evidence>
<keyword evidence="6 8" id="KW-0057">Aromatic amino acid biosynthesis</keyword>
<keyword evidence="3 8" id="KW-0028">Amino-acid biosynthesis</keyword>
<dbReference type="InterPro" id="IPR036291">
    <property type="entry name" value="NAD(P)-bd_dom_sf"/>
</dbReference>
<keyword evidence="5 8" id="KW-0560">Oxidoreductase</keyword>
<evidence type="ECO:0000256" key="3">
    <source>
        <dbReference type="ARBA" id="ARBA00022605"/>
    </source>
</evidence>
<feature type="binding site" evidence="8">
    <location>
        <position position="107"/>
    </location>
    <ligand>
        <name>shikimate</name>
        <dbReference type="ChEBI" id="CHEBI:36208"/>
    </ligand>
</feature>
<dbReference type="GO" id="GO:0019632">
    <property type="term" value="P:shikimate metabolic process"/>
    <property type="evidence" value="ECO:0007669"/>
    <property type="project" value="InterPro"/>
</dbReference>
<dbReference type="EMBL" id="JAHQCW010000012">
    <property type="protein sequence ID" value="MBU9736650.1"/>
    <property type="molecule type" value="Genomic_DNA"/>
</dbReference>
<name>A0A949NHU3_9FIRM</name>
<evidence type="ECO:0000256" key="7">
    <source>
        <dbReference type="ARBA" id="ARBA00049442"/>
    </source>
</evidence>